<name>A0A6A7FN23_9CRUS</name>
<organism evidence="2">
    <name type="scientific">Hirondellea gigas</name>
    <dbReference type="NCBI Taxonomy" id="1518452"/>
    <lineage>
        <taxon>Eukaryota</taxon>
        <taxon>Metazoa</taxon>
        <taxon>Ecdysozoa</taxon>
        <taxon>Arthropoda</taxon>
        <taxon>Crustacea</taxon>
        <taxon>Multicrustacea</taxon>
        <taxon>Malacostraca</taxon>
        <taxon>Eumalacostraca</taxon>
        <taxon>Peracarida</taxon>
        <taxon>Amphipoda</taxon>
        <taxon>Amphilochidea</taxon>
        <taxon>Lysianassida</taxon>
        <taxon>Lysianassidira</taxon>
        <taxon>Lysianassoidea</taxon>
        <taxon>Lysianassidae</taxon>
        <taxon>Hirondellea</taxon>
    </lineage>
</organism>
<feature type="domain" description="Farnesoic acid O-methyl transferase" evidence="1">
    <location>
        <begin position="152"/>
        <end position="273"/>
    </location>
</feature>
<evidence type="ECO:0000313" key="2">
    <source>
        <dbReference type="EMBL" id="LAC19599.1"/>
    </source>
</evidence>
<reference evidence="2" key="1">
    <citation type="submission" date="2017-11" db="EMBL/GenBank/DDBJ databases">
        <title>The sensing device of the deep-sea amphipod.</title>
        <authorList>
            <person name="Kobayashi H."/>
            <person name="Nagahama T."/>
            <person name="Arai W."/>
            <person name="Sasagawa Y."/>
            <person name="Umeda M."/>
            <person name="Hayashi T."/>
            <person name="Nikaido I."/>
            <person name="Watanabe H."/>
            <person name="Oguri K."/>
            <person name="Kitazato H."/>
            <person name="Fujioka K."/>
            <person name="Kido Y."/>
            <person name="Takami H."/>
        </authorList>
    </citation>
    <scope>NUCLEOTIDE SEQUENCE</scope>
    <source>
        <tissue evidence="2">Whole body</tissue>
    </source>
</reference>
<sequence length="275" mass="31055">MGEEWTIHDTGDEKCYRFKPFAGNTLRFQVKAAHDCHLAFTTADGETEPMYEVFIGGWDNGSSAVRFNQSGELVKVDTPDILSEEEFREFWVVTDHDEIRVGRGGECEPFMTCTLPEHVQTTHFGYSSGWGATGCFQFFQELTHATEDKLEYVFEQLYGDTFTFTVATDHDAHVALTMGAEETPLMYEVFIGAWNNQHCGIRKSKETTVVKVDTPDECCGAEKTYWINIRGGDVRVGRLGETEPFMEWADPEAFKITHVGYCTGWGASGTWKLNV</sequence>
<dbReference type="AlphaFoldDB" id="A0A6A7FN23"/>
<accession>A0A6A7FN23</accession>
<dbReference type="PANTHER" id="PTHR36695">
    <property type="entry name" value="AGAP008648-PA"/>
    <property type="match status" value="1"/>
</dbReference>
<dbReference type="PANTHER" id="PTHR36695:SF12">
    <property type="entry name" value="AGAP008648-PA"/>
    <property type="match status" value="1"/>
</dbReference>
<dbReference type="Pfam" id="PF12248">
    <property type="entry name" value="Methyltransf_FA"/>
    <property type="match status" value="2"/>
</dbReference>
<keyword evidence="2" id="KW-0808">Transferase</keyword>
<evidence type="ECO:0000259" key="1">
    <source>
        <dbReference type="Pfam" id="PF12248"/>
    </source>
</evidence>
<dbReference type="GO" id="GO:0016740">
    <property type="term" value="F:transferase activity"/>
    <property type="evidence" value="ECO:0007669"/>
    <property type="project" value="UniProtKB-KW"/>
</dbReference>
<feature type="domain" description="Farnesoic acid O-methyl transferase" evidence="1">
    <location>
        <begin position="16"/>
        <end position="138"/>
    </location>
</feature>
<dbReference type="EMBL" id="IACT01000157">
    <property type="protein sequence ID" value="LAC19599.1"/>
    <property type="molecule type" value="mRNA"/>
</dbReference>
<protein>
    <submittedName>
        <fullName evidence="2">Farnesoic acid O-methyl transferase</fullName>
    </submittedName>
</protein>
<proteinExistence type="evidence at transcript level"/>
<dbReference type="InterPro" id="IPR022041">
    <property type="entry name" value="Methyltransf_FA"/>
</dbReference>